<evidence type="ECO:0000256" key="1">
    <source>
        <dbReference type="ARBA" id="ARBA00005446"/>
    </source>
</evidence>
<accession>A0A011QS26</accession>
<evidence type="ECO:0000256" key="2">
    <source>
        <dbReference type="ARBA" id="ARBA00022741"/>
    </source>
</evidence>
<gene>
    <name evidence="13" type="primary">recQ_2</name>
    <name evidence="13" type="ORF">AW10_00996</name>
</gene>
<dbReference type="EMBL" id="JEMX01000019">
    <property type="protein sequence ID" value="EXI81689.1"/>
    <property type="molecule type" value="Genomic_DNA"/>
</dbReference>
<dbReference type="InterPro" id="IPR014001">
    <property type="entry name" value="Helicase_ATP-bd"/>
</dbReference>
<dbReference type="GO" id="GO:0005524">
    <property type="term" value="F:ATP binding"/>
    <property type="evidence" value="ECO:0007669"/>
    <property type="project" value="UniProtKB-KW"/>
</dbReference>
<dbReference type="InterPro" id="IPR004589">
    <property type="entry name" value="DNA_helicase_ATP-dep_RecQ"/>
</dbReference>
<dbReference type="GO" id="GO:0006310">
    <property type="term" value="P:DNA recombination"/>
    <property type="evidence" value="ECO:0007669"/>
    <property type="project" value="InterPro"/>
</dbReference>
<keyword evidence="2" id="KW-0547">Nucleotide-binding</keyword>
<dbReference type="GO" id="GO:0043138">
    <property type="term" value="F:3'-5' DNA helicase activity"/>
    <property type="evidence" value="ECO:0007669"/>
    <property type="project" value="UniProtKB-EC"/>
</dbReference>
<dbReference type="GO" id="GO:0003677">
    <property type="term" value="F:DNA binding"/>
    <property type="evidence" value="ECO:0007669"/>
    <property type="project" value="UniProtKB-KW"/>
</dbReference>
<dbReference type="SMART" id="SM00490">
    <property type="entry name" value="HELICc"/>
    <property type="match status" value="1"/>
</dbReference>
<keyword evidence="6" id="KW-0238">DNA-binding</keyword>
<dbReference type="GO" id="GO:0006281">
    <property type="term" value="P:DNA repair"/>
    <property type="evidence" value="ECO:0007669"/>
    <property type="project" value="TreeGrafter"/>
</dbReference>
<dbReference type="STRING" id="1454003.AW10_00996"/>
<evidence type="ECO:0000256" key="9">
    <source>
        <dbReference type="ARBA" id="ARBA00034808"/>
    </source>
</evidence>
<keyword evidence="4 13" id="KW-0347">Helicase</keyword>
<name>A0A011QS26_9PROT</name>
<protein>
    <recommendedName>
        <fullName evidence="9">DNA 3'-5' helicase</fullName>
        <ecNumber evidence="9">5.6.2.4</ecNumber>
    </recommendedName>
</protein>
<feature type="domain" description="Helicase C-terminal" evidence="12">
    <location>
        <begin position="403"/>
        <end position="555"/>
    </location>
</feature>
<dbReference type="InterPro" id="IPR011545">
    <property type="entry name" value="DEAD/DEAH_box_helicase_dom"/>
</dbReference>
<dbReference type="Gene3D" id="3.40.50.300">
    <property type="entry name" value="P-loop containing nucleotide triphosphate hydrolases"/>
    <property type="match status" value="2"/>
</dbReference>
<keyword evidence="7" id="KW-0413">Isomerase</keyword>
<dbReference type="PATRIC" id="fig|1454003.3.peg.1029"/>
<feature type="region of interest" description="Disordered" evidence="10">
    <location>
        <begin position="563"/>
        <end position="618"/>
    </location>
</feature>
<dbReference type="InterPro" id="IPR001650">
    <property type="entry name" value="Helicase_C-like"/>
</dbReference>
<dbReference type="PANTHER" id="PTHR13710">
    <property type="entry name" value="DNA HELICASE RECQ FAMILY MEMBER"/>
    <property type="match status" value="1"/>
</dbReference>
<evidence type="ECO:0000256" key="7">
    <source>
        <dbReference type="ARBA" id="ARBA00023235"/>
    </source>
</evidence>
<evidence type="ECO:0000256" key="6">
    <source>
        <dbReference type="ARBA" id="ARBA00023125"/>
    </source>
</evidence>
<dbReference type="PANTHER" id="PTHR13710:SF105">
    <property type="entry name" value="ATP-DEPENDENT DNA HELICASE Q1"/>
    <property type="match status" value="1"/>
</dbReference>
<dbReference type="NCBIfam" id="TIGR00614">
    <property type="entry name" value="recQ_fam"/>
    <property type="match status" value="1"/>
</dbReference>
<evidence type="ECO:0000256" key="8">
    <source>
        <dbReference type="ARBA" id="ARBA00034617"/>
    </source>
</evidence>
<dbReference type="GO" id="GO:0009378">
    <property type="term" value="F:four-way junction helicase activity"/>
    <property type="evidence" value="ECO:0007669"/>
    <property type="project" value="TreeGrafter"/>
</dbReference>
<sequence length="660" mass="73076">MSATRATTRSRTRNDPLKDAQLALKLWQDQYAAFAELAVSSPDEIACHHFFLARDTRGGVGSFFAKLRAAMPPKAGEVHTAVCRLAAGKVCPTHLAEILDEALVDPAVGRAFSYVLAWLRVSGGNSVLPPWVRLQYPATTQQIQKLRATRCADSACPYCAVHLDPGRELERYFGFSAFRPEPANAAGGSLQQDIVHAGYRHESLLAILPTGGGKSICYQLPALSRHWRNGSLTVIVSPLQSLMKDQVDNLIKMGIYSAATLNGLLTMPERRDVLEKIRLGDAGIILVSPEQFRNRAFIEAIRHRQVGAWVFDEAHCLSKWGNDFRPDYLYVSRFIRERYARMPDEHAPLSCYTATAKREVIEDIRSHFQDSPGIELRVFDGGHERQNLHYEVMAVSKPEKQPLIHRLLEKEFGDAGKADRQGGAVVFAARQKHVEEIAGFLRDMGWACAHFHGGLDAGIKKDVQQAFIEGELKVIVATNAFGMGVDKADVRLVIHADIPGSLENYLQEAGRAGRDRQDARCVLLYDEEDVESQFNLSSRPSSTCRPAPASRAVTSPPFCAPCAATPERRRAPRSSSRPAKFSPTRIWTPASRPAIRTRTPRSRRPFPGWNVPASSSATRITPGFSPAASRCRAWRLPQSVSTRRISPMTCAASTSAWCRC</sequence>
<organism evidence="13 14">
    <name type="scientific">Candidatus Accumulibacter appositus</name>
    <dbReference type="NCBI Taxonomy" id="1454003"/>
    <lineage>
        <taxon>Bacteria</taxon>
        <taxon>Pseudomonadati</taxon>
        <taxon>Pseudomonadota</taxon>
        <taxon>Betaproteobacteria</taxon>
        <taxon>Candidatus Accumulibacter</taxon>
    </lineage>
</organism>
<evidence type="ECO:0000259" key="12">
    <source>
        <dbReference type="PROSITE" id="PS51194"/>
    </source>
</evidence>
<feature type="domain" description="Helicase ATP-binding" evidence="11">
    <location>
        <begin position="195"/>
        <end position="374"/>
    </location>
</feature>
<comment type="catalytic activity">
    <reaction evidence="8">
        <text>Couples ATP hydrolysis with the unwinding of duplex DNA by translocating in the 3'-5' direction.</text>
        <dbReference type="EC" id="5.6.2.4"/>
    </reaction>
</comment>
<dbReference type="Proteomes" id="UP000021816">
    <property type="component" value="Unassembled WGS sequence"/>
</dbReference>
<evidence type="ECO:0000256" key="10">
    <source>
        <dbReference type="SAM" id="MobiDB-lite"/>
    </source>
</evidence>
<dbReference type="AlphaFoldDB" id="A0A011QS26"/>
<dbReference type="GO" id="GO:0016787">
    <property type="term" value="F:hydrolase activity"/>
    <property type="evidence" value="ECO:0007669"/>
    <property type="project" value="UniProtKB-KW"/>
</dbReference>
<reference evidence="13 14" key="1">
    <citation type="submission" date="2014-02" db="EMBL/GenBank/DDBJ databases">
        <title>Expanding our view of genomic diversity in Candidatus Accumulibacter clades.</title>
        <authorList>
            <person name="Skennerton C.T."/>
            <person name="Barr J.J."/>
            <person name="Slater F.R."/>
            <person name="Bond P.L."/>
            <person name="Tyson G.W."/>
        </authorList>
    </citation>
    <scope>NUCLEOTIDE SEQUENCE [LARGE SCALE GENOMIC DNA]</scope>
    <source>
        <strain evidence="14">BA-92</strain>
    </source>
</reference>
<feature type="compositionally biased region" description="Low complexity" evidence="10">
    <location>
        <begin position="573"/>
        <end position="597"/>
    </location>
</feature>
<dbReference type="GO" id="GO:0043590">
    <property type="term" value="C:bacterial nucleoid"/>
    <property type="evidence" value="ECO:0007669"/>
    <property type="project" value="TreeGrafter"/>
</dbReference>
<dbReference type="PROSITE" id="PS51192">
    <property type="entry name" value="HELICASE_ATP_BIND_1"/>
    <property type="match status" value="1"/>
</dbReference>
<dbReference type="SMART" id="SM00487">
    <property type="entry name" value="DEXDc"/>
    <property type="match status" value="1"/>
</dbReference>
<dbReference type="GO" id="GO:0005737">
    <property type="term" value="C:cytoplasm"/>
    <property type="evidence" value="ECO:0007669"/>
    <property type="project" value="TreeGrafter"/>
</dbReference>
<evidence type="ECO:0000256" key="5">
    <source>
        <dbReference type="ARBA" id="ARBA00022840"/>
    </source>
</evidence>
<dbReference type="EC" id="5.6.2.4" evidence="9"/>
<dbReference type="Pfam" id="PF00271">
    <property type="entry name" value="Helicase_C"/>
    <property type="match status" value="1"/>
</dbReference>
<evidence type="ECO:0000313" key="13">
    <source>
        <dbReference type="EMBL" id="EXI81689.1"/>
    </source>
</evidence>
<keyword evidence="5" id="KW-0067">ATP-binding</keyword>
<comment type="caution">
    <text evidence="13">The sequence shown here is derived from an EMBL/GenBank/DDBJ whole genome shotgun (WGS) entry which is preliminary data.</text>
</comment>
<dbReference type="PROSITE" id="PS51194">
    <property type="entry name" value="HELICASE_CTER"/>
    <property type="match status" value="1"/>
</dbReference>
<evidence type="ECO:0000256" key="4">
    <source>
        <dbReference type="ARBA" id="ARBA00022806"/>
    </source>
</evidence>
<dbReference type="GO" id="GO:0030894">
    <property type="term" value="C:replisome"/>
    <property type="evidence" value="ECO:0007669"/>
    <property type="project" value="TreeGrafter"/>
</dbReference>
<keyword evidence="3 13" id="KW-0378">Hydrolase</keyword>
<evidence type="ECO:0000259" key="11">
    <source>
        <dbReference type="PROSITE" id="PS51192"/>
    </source>
</evidence>
<evidence type="ECO:0000313" key="14">
    <source>
        <dbReference type="Proteomes" id="UP000021816"/>
    </source>
</evidence>
<evidence type="ECO:0000256" key="3">
    <source>
        <dbReference type="ARBA" id="ARBA00022801"/>
    </source>
</evidence>
<dbReference type="InterPro" id="IPR027417">
    <property type="entry name" value="P-loop_NTPase"/>
</dbReference>
<comment type="similarity">
    <text evidence="1">Belongs to the helicase family. RecQ subfamily.</text>
</comment>
<dbReference type="SUPFAM" id="SSF52540">
    <property type="entry name" value="P-loop containing nucleoside triphosphate hydrolases"/>
    <property type="match status" value="1"/>
</dbReference>
<proteinExistence type="inferred from homology"/>
<dbReference type="Pfam" id="PF00270">
    <property type="entry name" value="DEAD"/>
    <property type="match status" value="1"/>
</dbReference>